<dbReference type="InterPro" id="IPR013655">
    <property type="entry name" value="PAS_fold_3"/>
</dbReference>
<proteinExistence type="predicted"/>
<protein>
    <submittedName>
        <fullName evidence="2">PAS fold-containing protein</fullName>
    </submittedName>
</protein>
<evidence type="ECO:0000313" key="2">
    <source>
        <dbReference type="EMBL" id="SET56577.1"/>
    </source>
</evidence>
<dbReference type="Gene3D" id="3.30.450.20">
    <property type="entry name" value="PAS domain"/>
    <property type="match status" value="1"/>
</dbReference>
<dbReference type="InterPro" id="IPR035965">
    <property type="entry name" value="PAS-like_dom_sf"/>
</dbReference>
<evidence type="ECO:0000313" key="3">
    <source>
        <dbReference type="Proteomes" id="UP000199800"/>
    </source>
</evidence>
<organism evidence="2 3">
    <name type="scientific">[Clostridium] polysaccharolyticum</name>
    <dbReference type="NCBI Taxonomy" id="29364"/>
    <lineage>
        <taxon>Bacteria</taxon>
        <taxon>Bacillati</taxon>
        <taxon>Bacillota</taxon>
        <taxon>Clostridia</taxon>
        <taxon>Lachnospirales</taxon>
        <taxon>Lachnospiraceae</taxon>
    </lineage>
</organism>
<name>A0A1I0FH97_9FIRM</name>
<accession>A0A1I0FH97</accession>
<dbReference type="Proteomes" id="UP000199800">
    <property type="component" value="Unassembled WGS sequence"/>
</dbReference>
<evidence type="ECO:0000259" key="1">
    <source>
        <dbReference type="Pfam" id="PF08447"/>
    </source>
</evidence>
<gene>
    <name evidence="2" type="ORF">SAMN04487772_1318</name>
</gene>
<dbReference type="STRING" id="29364.SAMN04487772_1318"/>
<dbReference type="CDD" id="cd00130">
    <property type="entry name" value="PAS"/>
    <property type="match status" value="1"/>
</dbReference>
<dbReference type="Pfam" id="PF08447">
    <property type="entry name" value="PAS_3"/>
    <property type="match status" value="1"/>
</dbReference>
<dbReference type="SUPFAM" id="SSF55785">
    <property type="entry name" value="PYP-like sensor domain (PAS domain)"/>
    <property type="match status" value="1"/>
</dbReference>
<feature type="domain" description="PAS fold-3" evidence="1">
    <location>
        <begin position="266"/>
        <end position="344"/>
    </location>
</feature>
<reference evidence="2 3" key="1">
    <citation type="submission" date="2016-10" db="EMBL/GenBank/DDBJ databases">
        <authorList>
            <person name="de Groot N.N."/>
        </authorList>
    </citation>
    <scope>NUCLEOTIDE SEQUENCE [LARGE SCALE GENOMIC DNA]</scope>
    <source>
        <strain evidence="2 3">DSM 1801</strain>
    </source>
</reference>
<sequence length="378" mass="44655">MKLGIQKIFQELASYVDFPTIVFINETGKIIGKNRSASEIIGEKCKYLKEVMSTEVEARFRHAIIEQEKQVFYNVKVLEKEQSIEIDMQVNVILYEKQHVTICFFEQSYKMMYDKYMSLLVPRLFYKTSQCDFIMANRHFMADNNLETANGVRNEDFLEEEVCKFVSLSEENVIRSKQAEFNVVHTIKLKWKQEKDYFIRLNLVPVLDRNGEAVGLLGNYNIILSRDEYKGLFDTVLRQKQMLSRIVSQQGKYTVACRMEEGWPIEYVSSNFAEFGYPIHEVYSGIMKWARLVHPADLERVKKELDLYMKEPAGKLPFLVYRIRKGNGRYVWIEDITYSIISERNTYLREGMFYVFPEECYKELEKKYERGAENEGNS</sequence>
<dbReference type="InterPro" id="IPR000014">
    <property type="entry name" value="PAS"/>
</dbReference>
<dbReference type="EMBL" id="FOHN01000031">
    <property type="protein sequence ID" value="SET56577.1"/>
    <property type="molecule type" value="Genomic_DNA"/>
</dbReference>
<dbReference type="AlphaFoldDB" id="A0A1I0FH97"/>
<keyword evidence="3" id="KW-1185">Reference proteome</keyword>